<evidence type="ECO:0000313" key="2">
    <source>
        <dbReference type="EMBL" id="AYC42427.1"/>
    </source>
</evidence>
<name>A0AAI8PRP3_9ACTN</name>
<organism evidence="2 3">
    <name type="scientific">Streptomyces griseorubiginosus</name>
    <dbReference type="NCBI Taxonomy" id="67304"/>
    <lineage>
        <taxon>Bacteria</taxon>
        <taxon>Bacillati</taxon>
        <taxon>Actinomycetota</taxon>
        <taxon>Actinomycetes</taxon>
        <taxon>Kitasatosporales</taxon>
        <taxon>Streptomycetaceae</taxon>
        <taxon>Streptomyces</taxon>
    </lineage>
</organism>
<feature type="region of interest" description="Disordered" evidence="1">
    <location>
        <begin position="30"/>
        <end position="55"/>
    </location>
</feature>
<feature type="compositionally biased region" description="Polar residues" evidence="1">
    <location>
        <begin position="32"/>
        <end position="45"/>
    </location>
</feature>
<reference evidence="2 3" key="1">
    <citation type="submission" date="2018-09" db="EMBL/GenBank/DDBJ databases">
        <title>Production of Trimethoprim by Streptomyces sp. 3E-1.</title>
        <authorList>
            <person name="Kang H.J."/>
            <person name="Kim S.B."/>
        </authorList>
    </citation>
    <scope>NUCLEOTIDE SEQUENCE [LARGE SCALE GENOMIC DNA]</scope>
    <source>
        <strain evidence="2 3">3E-1</strain>
    </source>
</reference>
<sequence length="55" mass="5703">MDISVYRPGELSGADRAAWTALQSKAHLQGSPGLTNPFLSPSSRSRWAGADGACG</sequence>
<evidence type="ECO:0000313" key="3">
    <source>
        <dbReference type="Proteomes" id="UP000265765"/>
    </source>
</evidence>
<dbReference type="EMBL" id="CP032427">
    <property type="protein sequence ID" value="AYC42427.1"/>
    <property type="molecule type" value="Genomic_DNA"/>
</dbReference>
<dbReference type="KEGG" id="sge:DWG14_06722"/>
<proteinExistence type="predicted"/>
<accession>A0AAI8PRP3</accession>
<protein>
    <submittedName>
        <fullName evidence="2">Uncharacterized protein</fullName>
    </submittedName>
</protein>
<gene>
    <name evidence="2" type="ORF">DWG14_06722</name>
</gene>
<evidence type="ECO:0000256" key="1">
    <source>
        <dbReference type="SAM" id="MobiDB-lite"/>
    </source>
</evidence>
<dbReference type="Proteomes" id="UP000265765">
    <property type="component" value="Chromosome"/>
</dbReference>
<dbReference type="AlphaFoldDB" id="A0AAI8PRP3"/>